<protein>
    <recommendedName>
        <fullName evidence="2">aspartate carbamoyltransferase</fullName>
        <ecNumber evidence="2">2.1.3.2</ecNumber>
    </recommendedName>
</protein>
<name>A0A7R9LRX7_9ACAR</name>
<evidence type="ECO:0000256" key="1">
    <source>
        <dbReference type="ARBA" id="ARBA00004852"/>
    </source>
</evidence>
<dbReference type="GO" id="GO:0016597">
    <property type="term" value="F:amino acid binding"/>
    <property type="evidence" value="ECO:0007669"/>
    <property type="project" value="InterPro"/>
</dbReference>
<dbReference type="AlphaFoldDB" id="A0A7R9LRX7"/>
<comment type="pathway">
    <text evidence="1">Pyrimidine metabolism; UMP biosynthesis via de novo pathway; (S)-dihydroorotate from bicarbonate: step 2/3.</text>
</comment>
<dbReference type="Pfam" id="PF00185">
    <property type="entry name" value="OTCace"/>
    <property type="match status" value="1"/>
</dbReference>
<proteinExistence type="inferred from homology"/>
<dbReference type="PANTHER" id="PTHR45753">
    <property type="entry name" value="ORNITHINE CARBAMOYLTRANSFERASE, MITOCHONDRIAL"/>
    <property type="match status" value="1"/>
</dbReference>
<feature type="domain" description="Aspartate/ornithine carbamoyltransferase carbamoyl-P binding" evidence="8">
    <location>
        <begin position="3"/>
        <end position="29"/>
    </location>
</feature>
<dbReference type="GO" id="GO:0004070">
    <property type="term" value="F:aspartate carbamoyltransferase activity"/>
    <property type="evidence" value="ECO:0007669"/>
    <property type="project" value="UniProtKB-EC"/>
</dbReference>
<dbReference type="InterPro" id="IPR036901">
    <property type="entry name" value="Asp/Orn_carbamoylTrfase_sf"/>
</dbReference>
<reference evidence="9" key="1">
    <citation type="submission" date="2020-11" db="EMBL/GenBank/DDBJ databases">
        <authorList>
            <person name="Tran Van P."/>
        </authorList>
    </citation>
    <scope>NUCLEOTIDE SEQUENCE</scope>
</reference>
<dbReference type="EMBL" id="OC892441">
    <property type="protein sequence ID" value="CAD7646775.1"/>
    <property type="molecule type" value="Genomic_DNA"/>
</dbReference>
<dbReference type="OrthoDB" id="6504659at2759"/>
<dbReference type="SUPFAM" id="SSF53671">
    <property type="entry name" value="Aspartate/ornithine carbamoyltransferase"/>
    <property type="match status" value="1"/>
</dbReference>
<organism evidence="9">
    <name type="scientific">Medioppia subpectinata</name>
    <dbReference type="NCBI Taxonomy" id="1979941"/>
    <lineage>
        <taxon>Eukaryota</taxon>
        <taxon>Metazoa</taxon>
        <taxon>Ecdysozoa</taxon>
        <taxon>Arthropoda</taxon>
        <taxon>Chelicerata</taxon>
        <taxon>Arachnida</taxon>
        <taxon>Acari</taxon>
        <taxon>Acariformes</taxon>
        <taxon>Sarcoptiformes</taxon>
        <taxon>Oribatida</taxon>
        <taxon>Brachypylina</taxon>
        <taxon>Oppioidea</taxon>
        <taxon>Oppiidae</taxon>
        <taxon>Medioppia</taxon>
    </lineage>
</organism>
<dbReference type="Pfam" id="PF02729">
    <property type="entry name" value="OTCace_N"/>
    <property type="match status" value="1"/>
</dbReference>
<dbReference type="PRINTS" id="PR00101">
    <property type="entry name" value="ATCASE"/>
</dbReference>
<dbReference type="GO" id="GO:0044205">
    <property type="term" value="P:'de novo' UMP biosynthetic process"/>
    <property type="evidence" value="ECO:0007669"/>
    <property type="project" value="UniProtKB-UniPathway"/>
</dbReference>
<dbReference type="FunFam" id="3.40.50.1370:FF:000002">
    <property type="entry name" value="Aspartate carbamoyltransferase 2"/>
    <property type="match status" value="1"/>
</dbReference>
<dbReference type="EC" id="2.1.3.2" evidence="2"/>
<evidence type="ECO:0000259" key="8">
    <source>
        <dbReference type="Pfam" id="PF02729"/>
    </source>
</evidence>
<comment type="similarity">
    <text evidence="6">Belongs to the aspartate/ornithine carbamoyltransferase superfamily.</text>
</comment>
<evidence type="ECO:0000313" key="10">
    <source>
        <dbReference type="Proteomes" id="UP000759131"/>
    </source>
</evidence>
<dbReference type="UniPathway" id="UPA00070">
    <property type="reaction ID" value="UER00116"/>
</dbReference>
<dbReference type="Gene3D" id="3.40.50.1370">
    <property type="entry name" value="Aspartate/ornithine carbamoyltransferase"/>
    <property type="match status" value="2"/>
</dbReference>
<feature type="non-terminal residue" evidence="9">
    <location>
        <position position="190"/>
    </location>
</feature>
<dbReference type="GO" id="GO:0006520">
    <property type="term" value="P:amino acid metabolic process"/>
    <property type="evidence" value="ECO:0007669"/>
    <property type="project" value="InterPro"/>
</dbReference>
<dbReference type="EMBL" id="CAJPIZ010037866">
    <property type="protein sequence ID" value="CAG2121191.1"/>
    <property type="molecule type" value="Genomic_DNA"/>
</dbReference>
<feature type="domain" description="Aspartate/ornithine carbamoyltransferase Asp/Orn-binding" evidence="7">
    <location>
        <begin position="36"/>
        <end position="184"/>
    </location>
</feature>
<evidence type="ECO:0000256" key="6">
    <source>
        <dbReference type="RuleBase" id="RU003634"/>
    </source>
</evidence>
<dbReference type="InterPro" id="IPR006130">
    <property type="entry name" value="Asp/Orn_carbamoylTrfase"/>
</dbReference>
<dbReference type="Proteomes" id="UP000759131">
    <property type="component" value="Unassembled WGS sequence"/>
</dbReference>
<dbReference type="InterPro" id="IPR006132">
    <property type="entry name" value="Asp/Orn_carbamoyltranf_P-bd"/>
</dbReference>
<sequence>KWTKPIINAGDGVGEHPTQALLDIFTIREVIGTVNNLVITLVGDLANGRTVHSLARLLTHYNKISLQFVSPDQLRMPEEVKEYLRKRDIGFREMTSLVDALPETDVLYMTRIQKERFENEDEYRSCCDHYIVTPQLMTKAKPKMIVMHPLPRLNEIQPDFDSDKRAAYFTQAENGMYVRMALLAKVLGKI</sequence>
<gene>
    <name evidence="9" type="ORF">OSB1V03_LOCUS21137</name>
</gene>
<keyword evidence="10" id="KW-1185">Reference proteome</keyword>
<comment type="catalytic activity">
    <reaction evidence="5">
        <text>carbamoyl phosphate + L-aspartate = N-carbamoyl-L-aspartate + phosphate + H(+)</text>
        <dbReference type="Rhea" id="RHEA:20013"/>
        <dbReference type="ChEBI" id="CHEBI:15378"/>
        <dbReference type="ChEBI" id="CHEBI:29991"/>
        <dbReference type="ChEBI" id="CHEBI:32814"/>
        <dbReference type="ChEBI" id="CHEBI:43474"/>
        <dbReference type="ChEBI" id="CHEBI:58228"/>
        <dbReference type="EC" id="2.1.3.2"/>
    </reaction>
</comment>
<evidence type="ECO:0000256" key="3">
    <source>
        <dbReference type="ARBA" id="ARBA00022679"/>
    </source>
</evidence>
<dbReference type="InterPro" id="IPR006131">
    <property type="entry name" value="Asp_carbamoyltransf_Asp/Orn-bd"/>
</dbReference>
<dbReference type="PANTHER" id="PTHR45753:SF6">
    <property type="entry name" value="ASPARTATE CARBAMOYLTRANSFERASE"/>
    <property type="match status" value="1"/>
</dbReference>
<evidence type="ECO:0000256" key="4">
    <source>
        <dbReference type="ARBA" id="ARBA00022975"/>
    </source>
</evidence>
<evidence type="ECO:0000256" key="5">
    <source>
        <dbReference type="ARBA" id="ARBA00048859"/>
    </source>
</evidence>
<evidence type="ECO:0000256" key="2">
    <source>
        <dbReference type="ARBA" id="ARBA00013008"/>
    </source>
</evidence>
<evidence type="ECO:0000313" key="9">
    <source>
        <dbReference type="EMBL" id="CAD7646775.1"/>
    </source>
</evidence>
<keyword evidence="3 6" id="KW-0808">Transferase</keyword>
<dbReference type="PRINTS" id="PR00100">
    <property type="entry name" value="AOTCASE"/>
</dbReference>
<evidence type="ECO:0000259" key="7">
    <source>
        <dbReference type="Pfam" id="PF00185"/>
    </source>
</evidence>
<keyword evidence="4" id="KW-0665">Pyrimidine biosynthesis</keyword>
<accession>A0A7R9LRX7</accession>